<evidence type="ECO:0000256" key="1">
    <source>
        <dbReference type="ARBA" id="ARBA00004173"/>
    </source>
</evidence>
<dbReference type="SUPFAM" id="SSF51230">
    <property type="entry name" value="Single hybrid motif"/>
    <property type="match status" value="2"/>
</dbReference>
<evidence type="ECO:0000256" key="3">
    <source>
        <dbReference type="ARBA" id="ARBA00022823"/>
    </source>
</evidence>
<keyword evidence="8" id="KW-1185">Reference proteome</keyword>
<dbReference type="Gramene" id="TraesNOR6D03G03806530.2">
    <property type="protein sequence ID" value="TraesNOR6D03G03806530.2"/>
    <property type="gene ID" value="TraesNOR6D03G03806530"/>
</dbReference>
<dbReference type="InterPro" id="IPR000089">
    <property type="entry name" value="Biotin_lipoyl"/>
</dbReference>
<evidence type="ECO:0000256" key="5">
    <source>
        <dbReference type="ARBA" id="ARBA00023128"/>
    </source>
</evidence>
<keyword evidence="3" id="KW-0450">Lipoyl</keyword>
<comment type="subcellular location">
    <subcellularLocation>
        <location evidence="1">Mitochondrion</location>
    </subcellularLocation>
</comment>
<dbReference type="Gramene" id="TraesLAC6D03G03716300.2">
    <property type="protein sequence ID" value="TraesLAC6D03G03716300.2"/>
    <property type="gene ID" value="TraesLAC6D03G03716300"/>
</dbReference>
<dbReference type="Gramene" id="TraesSYM6D03G03713670.2">
    <property type="protein sequence ID" value="TraesSYM6D03G03713670.2"/>
    <property type="gene ID" value="TraesSYM6D03G03713670"/>
</dbReference>
<dbReference type="InterPro" id="IPR003016">
    <property type="entry name" value="2-oxoA_DH_lipoyl-BS"/>
</dbReference>
<evidence type="ECO:0000256" key="4">
    <source>
        <dbReference type="ARBA" id="ARBA00022946"/>
    </source>
</evidence>
<dbReference type="GO" id="GO:0019464">
    <property type="term" value="P:glycine decarboxylation via glycine cleavage system"/>
    <property type="evidence" value="ECO:0000318"/>
    <property type="project" value="GO_Central"/>
</dbReference>
<dbReference type="Gramene" id="TraesRN6D0100727200.1">
    <property type="protein sequence ID" value="TraesRN6D0100727200.1"/>
    <property type="gene ID" value="TraesRN6D0100727200"/>
</dbReference>
<dbReference type="EnsemblPlants" id="TraesCS6D02G291600.2">
    <property type="protein sequence ID" value="TraesCS6D02G291600.2"/>
    <property type="gene ID" value="TraesCS6D02G291600"/>
</dbReference>
<feature type="domain" description="Lipoyl-binding" evidence="6">
    <location>
        <begin position="56"/>
        <end position="141"/>
    </location>
</feature>
<dbReference type="GO" id="GO:0005739">
    <property type="term" value="C:mitochondrion"/>
    <property type="evidence" value="ECO:0000318"/>
    <property type="project" value="GO_Central"/>
</dbReference>
<protein>
    <recommendedName>
        <fullName evidence="6">Lipoyl-binding domain-containing protein</fullName>
    </recommendedName>
</protein>
<dbReference type="Gramene" id="TraesCS6D03G0689300.2">
    <property type="protein sequence ID" value="TraesCS6D03G0689300.2.CDS"/>
    <property type="gene ID" value="TraesCS6D03G0689300"/>
</dbReference>
<comment type="similarity">
    <text evidence="2">Belongs to the GcvH family.</text>
</comment>
<dbReference type="SMR" id="A0A3B6QKF2"/>
<reference evidence="7" key="2">
    <citation type="submission" date="2018-10" db="UniProtKB">
        <authorList>
            <consortium name="EnsemblPlants"/>
        </authorList>
    </citation>
    <scope>IDENTIFICATION</scope>
</reference>
<dbReference type="InterPro" id="IPR033753">
    <property type="entry name" value="GCV_H/Fam206"/>
</dbReference>
<dbReference type="Gramene" id="TraesMAC6D03G03763910.2">
    <property type="protein sequence ID" value="TraesMAC6D03G03763910.2"/>
    <property type="gene ID" value="TraesMAC6D03G03763910"/>
</dbReference>
<dbReference type="PANTHER" id="PTHR11715:SF27">
    <property type="entry name" value="GLYCINE CLEAVAGE SYSTEM H PROTEIN 1, MITOCHONDRIAL-RELATED"/>
    <property type="match status" value="1"/>
</dbReference>
<dbReference type="Gramene" id="TraesJAG6D03G03748620.2">
    <property type="protein sequence ID" value="TraesJAG6D03G03748620.2"/>
    <property type="gene ID" value="TraesJAG6D03G03748620"/>
</dbReference>
<dbReference type="PROSITE" id="PS00189">
    <property type="entry name" value="LIPOYL"/>
    <property type="match status" value="1"/>
</dbReference>
<dbReference type="GO" id="GO:0005960">
    <property type="term" value="C:glycine cleavage complex"/>
    <property type="evidence" value="ECO:0000318"/>
    <property type="project" value="GO_Central"/>
</dbReference>
<proteinExistence type="inferred from homology"/>
<dbReference type="Gramene" id="TraesARI6D03G03730250.2">
    <property type="protein sequence ID" value="TraesARI6D03G03730250.2"/>
    <property type="gene ID" value="TraesARI6D03G03730250"/>
</dbReference>
<dbReference type="InterPro" id="IPR011053">
    <property type="entry name" value="Single_hybrid_motif"/>
</dbReference>
<dbReference type="Gramene" id="TraesLDM6D03G03769540.2">
    <property type="protein sequence ID" value="TraesLDM6D03G03769540.2"/>
    <property type="gene ID" value="TraesLDM6D03G03769540"/>
</dbReference>
<evidence type="ECO:0000313" key="7">
    <source>
        <dbReference type="EnsemblPlants" id="TraesCS6D02G291600.2"/>
    </source>
</evidence>
<gene>
    <name evidence="7" type="primary">LOC123145544</name>
</gene>
<keyword evidence="4" id="KW-0809">Transit peptide</keyword>
<organism evidence="7">
    <name type="scientific">Triticum aestivum</name>
    <name type="common">Wheat</name>
    <dbReference type="NCBI Taxonomy" id="4565"/>
    <lineage>
        <taxon>Eukaryota</taxon>
        <taxon>Viridiplantae</taxon>
        <taxon>Streptophyta</taxon>
        <taxon>Embryophyta</taxon>
        <taxon>Tracheophyta</taxon>
        <taxon>Spermatophyta</taxon>
        <taxon>Magnoliopsida</taxon>
        <taxon>Liliopsida</taxon>
        <taxon>Poales</taxon>
        <taxon>Poaceae</taxon>
        <taxon>BOP clade</taxon>
        <taxon>Pooideae</taxon>
        <taxon>Triticodae</taxon>
        <taxon>Triticeae</taxon>
        <taxon>Triticinae</taxon>
        <taxon>Triticum</taxon>
    </lineage>
</organism>
<dbReference type="PANTHER" id="PTHR11715">
    <property type="entry name" value="GLYCINE CLEAVAGE SYSTEM H PROTEIN"/>
    <property type="match status" value="1"/>
</dbReference>
<dbReference type="HAMAP" id="MF_00272">
    <property type="entry name" value="GcvH"/>
    <property type="match status" value="1"/>
</dbReference>
<dbReference type="PROSITE" id="PS50968">
    <property type="entry name" value="BIOTINYL_LIPOYL"/>
    <property type="match status" value="1"/>
</dbReference>
<dbReference type="STRING" id="4565.A0A3B6QKF2"/>
<evidence type="ECO:0000313" key="8">
    <source>
        <dbReference type="Proteomes" id="UP000019116"/>
    </source>
</evidence>
<dbReference type="NCBIfam" id="NF002270">
    <property type="entry name" value="PRK01202.1"/>
    <property type="match status" value="1"/>
</dbReference>
<dbReference type="AlphaFoldDB" id="A0A3B6QKF2"/>
<evidence type="ECO:0000256" key="2">
    <source>
        <dbReference type="ARBA" id="ARBA00009249"/>
    </source>
</evidence>
<sequence>MALRLWASSAANALKISSSGARAAAPAYSISRYFSTVIDGLKYTSSHEWVKNDGSVATIGISDHAQGHLGEVVFVELPETGTKVSQGGAFGNVESVKATSDVNSPISGEVVEVNSKLSETPGLVRTANTSPRRLQILLTNRWTVLLRLRRGWQINSSPYEEGWMIKVKPSSPAELEGLLDSAKYTKHCEEEDAH</sequence>
<dbReference type="OrthoDB" id="10264154at2759"/>
<dbReference type="Pfam" id="PF01597">
    <property type="entry name" value="GCV_H"/>
    <property type="match status" value="2"/>
</dbReference>
<dbReference type="Gramene" id="TraesPARA_EIv1.0_2145720.2">
    <property type="protein sequence ID" value="TraesPARA_EIv1.0_2145720.2.CDS"/>
    <property type="gene ID" value="TraesPARA_EIv1.0_2145720"/>
</dbReference>
<accession>A0A3B6QKF2</accession>
<dbReference type="Proteomes" id="UP000019116">
    <property type="component" value="Chromosome 6D"/>
</dbReference>
<dbReference type="InterPro" id="IPR002930">
    <property type="entry name" value="GCV_H"/>
</dbReference>
<dbReference type="CDD" id="cd06848">
    <property type="entry name" value="GCS_H"/>
    <property type="match status" value="1"/>
</dbReference>
<name>A0A3B6QKF2_WHEAT</name>
<dbReference type="Gene3D" id="2.40.50.100">
    <property type="match status" value="1"/>
</dbReference>
<dbReference type="Gramene" id="TraesSTA6D03G03758960.2">
    <property type="protein sequence ID" value="TraesSTA6D03G03758960.2"/>
    <property type="gene ID" value="TraesSTA6D03G03758960"/>
</dbReference>
<keyword evidence="5" id="KW-0496">Mitochondrion</keyword>
<reference evidence="7" key="1">
    <citation type="submission" date="2018-08" db="EMBL/GenBank/DDBJ databases">
        <authorList>
            <person name="Rossello M."/>
        </authorList>
    </citation>
    <scope>NUCLEOTIDE SEQUENCE [LARGE SCALE GENOMIC DNA]</scope>
    <source>
        <strain evidence="7">cv. Chinese Spring</strain>
    </source>
</reference>
<evidence type="ECO:0000259" key="6">
    <source>
        <dbReference type="PROSITE" id="PS50968"/>
    </source>
</evidence>
<dbReference type="Gramene" id="TraesCS6D02G291600.2">
    <property type="protein sequence ID" value="TraesCS6D02G291600.2"/>
    <property type="gene ID" value="TraesCS6D02G291600"/>
</dbReference>